<keyword evidence="2" id="KW-0863">Zinc-finger</keyword>
<dbReference type="GO" id="GO:0008270">
    <property type="term" value="F:zinc ion binding"/>
    <property type="evidence" value="ECO:0007669"/>
    <property type="project" value="UniProtKB-KW"/>
</dbReference>
<dbReference type="Gene3D" id="1.10.565.10">
    <property type="entry name" value="Retinoid X Receptor"/>
    <property type="match status" value="2"/>
</dbReference>
<gene>
    <name evidence="11" type="ORF">OSB1V03_LOCUS15818</name>
</gene>
<evidence type="ECO:0000256" key="3">
    <source>
        <dbReference type="ARBA" id="ARBA00022833"/>
    </source>
</evidence>
<evidence type="ECO:0000259" key="9">
    <source>
        <dbReference type="PROSITE" id="PS51030"/>
    </source>
</evidence>
<evidence type="ECO:0000256" key="2">
    <source>
        <dbReference type="ARBA" id="ARBA00022771"/>
    </source>
</evidence>
<dbReference type="Proteomes" id="UP000759131">
    <property type="component" value="Unassembled WGS sequence"/>
</dbReference>
<dbReference type="GO" id="GO:0000122">
    <property type="term" value="P:negative regulation of transcription by RNA polymerase II"/>
    <property type="evidence" value="ECO:0007669"/>
    <property type="project" value="TreeGrafter"/>
</dbReference>
<name>A0A7R9L5G1_9ACAR</name>
<dbReference type="GO" id="GO:0004879">
    <property type="term" value="F:nuclear receptor activity"/>
    <property type="evidence" value="ECO:0007669"/>
    <property type="project" value="TreeGrafter"/>
</dbReference>
<dbReference type="PANTHER" id="PTHR24082:SF283">
    <property type="entry name" value="NUCLEAR HORMONE RECEPTOR HR96"/>
    <property type="match status" value="1"/>
</dbReference>
<evidence type="ECO:0000256" key="8">
    <source>
        <dbReference type="ARBA" id="ARBA00023242"/>
    </source>
</evidence>
<keyword evidence="4" id="KW-0805">Transcription regulation</keyword>
<keyword evidence="3" id="KW-0862">Zinc</keyword>
<dbReference type="AlphaFoldDB" id="A0A7R9L5G1"/>
<dbReference type="Pfam" id="PF00105">
    <property type="entry name" value="zf-C4"/>
    <property type="match status" value="1"/>
</dbReference>
<evidence type="ECO:0000313" key="12">
    <source>
        <dbReference type="Proteomes" id="UP000759131"/>
    </source>
</evidence>
<evidence type="ECO:0000256" key="6">
    <source>
        <dbReference type="ARBA" id="ARBA00023163"/>
    </source>
</evidence>
<dbReference type="PROSITE" id="PS51030">
    <property type="entry name" value="NUCLEAR_REC_DBD_2"/>
    <property type="match status" value="1"/>
</dbReference>
<dbReference type="InterPro" id="IPR001628">
    <property type="entry name" value="Znf_hrmn_rcpt"/>
</dbReference>
<reference evidence="11" key="1">
    <citation type="submission" date="2020-11" db="EMBL/GenBank/DDBJ databases">
        <authorList>
            <person name="Tran Van P."/>
        </authorList>
    </citation>
    <scope>NUCLEOTIDE SEQUENCE</scope>
</reference>
<proteinExistence type="predicted"/>
<dbReference type="InterPro" id="IPR013088">
    <property type="entry name" value="Znf_NHR/GATA"/>
</dbReference>
<evidence type="ECO:0000256" key="7">
    <source>
        <dbReference type="ARBA" id="ARBA00023170"/>
    </source>
</evidence>
<dbReference type="InterPro" id="IPR050234">
    <property type="entry name" value="Nuclear_hormone_rcpt_NR1"/>
</dbReference>
<keyword evidence="1" id="KW-0479">Metal-binding</keyword>
<dbReference type="OrthoDB" id="6355676at2759"/>
<dbReference type="SUPFAM" id="SSF57716">
    <property type="entry name" value="Glucocorticoid receptor-like (DNA-binding domain)"/>
    <property type="match status" value="1"/>
</dbReference>
<dbReference type="PROSITE" id="PS51843">
    <property type="entry name" value="NR_LBD"/>
    <property type="match status" value="1"/>
</dbReference>
<dbReference type="Gene3D" id="3.30.50.10">
    <property type="entry name" value="Erythroid Transcription Factor GATA-1, subunit A"/>
    <property type="match status" value="1"/>
</dbReference>
<feature type="domain" description="NR LBD" evidence="10">
    <location>
        <begin position="191"/>
        <end position="352"/>
    </location>
</feature>
<dbReference type="InterPro" id="IPR035500">
    <property type="entry name" value="NHR-like_dom_sf"/>
</dbReference>
<evidence type="ECO:0000256" key="1">
    <source>
        <dbReference type="ARBA" id="ARBA00022723"/>
    </source>
</evidence>
<sequence length="352" mass="40852">MANNRLARLCTICGDTAMGVNFDALTCGSCKAFFRRNAPKNLEFKCNFNNDCKIDVKSRKFCIKCRLDKCYAMGMKKDYILNDEERHKRYEKLMGIPRKKGTKCTKTPDSSPESDYRVTDASPTEAYSMVEQPVVKYNNQLAINSDSNTDGENEENPTPHLIYRIYANPMGQLNRPRRPLTDYGNQLNELEGRRLTELLNAMHIYTETVVPVTEFAVKSNNVMTFQIEARICSLIKMAKNLTAFNELCENDRISLIKHGCLDMFYLRCVPDFDYQDNHWTFTMLTAIILFSPNRPNLINKPLIKLQQRIYMYLLQRYLLLRYRTDGVSGLKYRKLLVMINQLESLVILKMNA</sequence>
<dbReference type="EMBL" id="CAJPIZ010016844">
    <property type="protein sequence ID" value="CAG2115857.1"/>
    <property type="molecule type" value="Genomic_DNA"/>
</dbReference>
<protein>
    <submittedName>
        <fullName evidence="11">Uncharacterized protein</fullName>
    </submittedName>
</protein>
<dbReference type="SUPFAM" id="SSF48508">
    <property type="entry name" value="Nuclear receptor ligand-binding domain"/>
    <property type="match status" value="1"/>
</dbReference>
<evidence type="ECO:0000256" key="4">
    <source>
        <dbReference type="ARBA" id="ARBA00023015"/>
    </source>
</evidence>
<feature type="domain" description="Nuclear receptor" evidence="9">
    <location>
        <begin position="7"/>
        <end position="82"/>
    </location>
</feature>
<keyword evidence="7" id="KW-0675">Receptor</keyword>
<evidence type="ECO:0000259" key="10">
    <source>
        <dbReference type="PROSITE" id="PS51843"/>
    </source>
</evidence>
<dbReference type="GO" id="GO:0030154">
    <property type="term" value="P:cell differentiation"/>
    <property type="evidence" value="ECO:0007669"/>
    <property type="project" value="TreeGrafter"/>
</dbReference>
<dbReference type="PROSITE" id="PS00031">
    <property type="entry name" value="NUCLEAR_REC_DBD_1"/>
    <property type="match status" value="1"/>
</dbReference>
<dbReference type="GO" id="GO:0045944">
    <property type="term" value="P:positive regulation of transcription by RNA polymerase II"/>
    <property type="evidence" value="ECO:0007669"/>
    <property type="project" value="TreeGrafter"/>
</dbReference>
<evidence type="ECO:0000313" key="11">
    <source>
        <dbReference type="EMBL" id="CAD7635427.1"/>
    </source>
</evidence>
<dbReference type="SMART" id="SM00399">
    <property type="entry name" value="ZnF_C4"/>
    <property type="match status" value="1"/>
</dbReference>
<evidence type="ECO:0000256" key="5">
    <source>
        <dbReference type="ARBA" id="ARBA00023125"/>
    </source>
</evidence>
<dbReference type="PRINTS" id="PR00398">
    <property type="entry name" value="STRDHORMONER"/>
</dbReference>
<dbReference type="PRINTS" id="PR00047">
    <property type="entry name" value="STROIDFINGER"/>
</dbReference>
<dbReference type="PANTHER" id="PTHR24082">
    <property type="entry name" value="NUCLEAR HORMONE RECEPTOR"/>
    <property type="match status" value="1"/>
</dbReference>
<dbReference type="InterPro" id="IPR001723">
    <property type="entry name" value="Nuclear_hrmn_rcpt"/>
</dbReference>
<dbReference type="EMBL" id="OC871419">
    <property type="protein sequence ID" value="CAD7635427.1"/>
    <property type="molecule type" value="Genomic_DNA"/>
</dbReference>
<keyword evidence="8" id="KW-0539">Nucleus</keyword>
<dbReference type="GO" id="GO:0000978">
    <property type="term" value="F:RNA polymerase II cis-regulatory region sequence-specific DNA binding"/>
    <property type="evidence" value="ECO:0007669"/>
    <property type="project" value="TreeGrafter"/>
</dbReference>
<organism evidence="11">
    <name type="scientific">Medioppia subpectinata</name>
    <dbReference type="NCBI Taxonomy" id="1979941"/>
    <lineage>
        <taxon>Eukaryota</taxon>
        <taxon>Metazoa</taxon>
        <taxon>Ecdysozoa</taxon>
        <taxon>Arthropoda</taxon>
        <taxon>Chelicerata</taxon>
        <taxon>Arachnida</taxon>
        <taxon>Acari</taxon>
        <taxon>Acariformes</taxon>
        <taxon>Sarcoptiformes</taxon>
        <taxon>Oribatida</taxon>
        <taxon>Brachypylina</taxon>
        <taxon>Oppioidea</taxon>
        <taxon>Oppiidae</taxon>
        <taxon>Medioppia</taxon>
    </lineage>
</organism>
<dbReference type="InterPro" id="IPR000536">
    <property type="entry name" value="Nucl_hrmn_rcpt_lig-bd"/>
</dbReference>
<accession>A0A7R9L5G1</accession>
<keyword evidence="6" id="KW-0804">Transcription</keyword>
<keyword evidence="12" id="KW-1185">Reference proteome</keyword>
<keyword evidence="5" id="KW-0238">DNA-binding</keyword>
<feature type="non-terminal residue" evidence="11">
    <location>
        <position position="1"/>
    </location>
</feature>